<dbReference type="AlphaFoldDB" id="A0AAN8XF70"/>
<dbReference type="Proteomes" id="UP001381693">
    <property type="component" value="Unassembled WGS sequence"/>
</dbReference>
<gene>
    <name evidence="1" type="ORF">SK128_024852</name>
</gene>
<reference evidence="1 2" key="1">
    <citation type="submission" date="2023-11" db="EMBL/GenBank/DDBJ databases">
        <title>Halocaridina rubra genome assembly.</title>
        <authorList>
            <person name="Smith C."/>
        </authorList>
    </citation>
    <scope>NUCLEOTIDE SEQUENCE [LARGE SCALE GENOMIC DNA]</scope>
    <source>
        <strain evidence="1">EP-1</strain>
        <tissue evidence="1">Whole</tissue>
    </source>
</reference>
<evidence type="ECO:0000313" key="1">
    <source>
        <dbReference type="EMBL" id="KAK7080433.1"/>
    </source>
</evidence>
<feature type="non-terminal residue" evidence="1">
    <location>
        <position position="1"/>
    </location>
</feature>
<sequence>AFGSIIFNLGSMLTWALVRSAAPESPEVRFLMGIGGAISVMYVGKRYITFVDNQIQVKASK</sequence>
<protein>
    <submittedName>
        <fullName evidence="1">Uncharacterized protein</fullName>
    </submittedName>
</protein>
<comment type="caution">
    <text evidence="1">The sequence shown here is derived from an EMBL/GenBank/DDBJ whole genome shotgun (WGS) entry which is preliminary data.</text>
</comment>
<accession>A0AAN8XF70</accession>
<keyword evidence="2" id="KW-1185">Reference proteome</keyword>
<organism evidence="1 2">
    <name type="scientific">Halocaridina rubra</name>
    <name type="common">Hawaiian red shrimp</name>
    <dbReference type="NCBI Taxonomy" id="373956"/>
    <lineage>
        <taxon>Eukaryota</taxon>
        <taxon>Metazoa</taxon>
        <taxon>Ecdysozoa</taxon>
        <taxon>Arthropoda</taxon>
        <taxon>Crustacea</taxon>
        <taxon>Multicrustacea</taxon>
        <taxon>Malacostraca</taxon>
        <taxon>Eumalacostraca</taxon>
        <taxon>Eucarida</taxon>
        <taxon>Decapoda</taxon>
        <taxon>Pleocyemata</taxon>
        <taxon>Caridea</taxon>
        <taxon>Atyoidea</taxon>
        <taxon>Atyidae</taxon>
        <taxon>Halocaridina</taxon>
    </lineage>
</organism>
<dbReference type="EMBL" id="JAXCGZ010005935">
    <property type="protein sequence ID" value="KAK7080433.1"/>
    <property type="molecule type" value="Genomic_DNA"/>
</dbReference>
<evidence type="ECO:0000313" key="2">
    <source>
        <dbReference type="Proteomes" id="UP001381693"/>
    </source>
</evidence>
<name>A0AAN8XF70_HALRR</name>
<proteinExistence type="predicted"/>